<organism evidence="1 2">
    <name type="scientific">Albidovulum marisflavi</name>
    <dbReference type="NCBI Taxonomy" id="2984159"/>
    <lineage>
        <taxon>Bacteria</taxon>
        <taxon>Pseudomonadati</taxon>
        <taxon>Pseudomonadota</taxon>
        <taxon>Alphaproteobacteria</taxon>
        <taxon>Rhodobacterales</taxon>
        <taxon>Paracoccaceae</taxon>
        <taxon>Albidovulum</taxon>
    </lineage>
</organism>
<dbReference type="RefSeq" id="WP_263735209.1">
    <property type="nucleotide sequence ID" value="NZ_JAOWKY010000003.1"/>
</dbReference>
<reference evidence="1 2" key="1">
    <citation type="submission" date="2022-10" db="EMBL/GenBank/DDBJ databases">
        <title>Defluviimonas sp. nov., isolated from ocean surface water.</title>
        <authorList>
            <person name="He W."/>
            <person name="Wang L."/>
            <person name="Zhang D.-F."/>
        </authorList>
    </citation>
    <scope>NUCLEOTIDE SEQUENCE [LARGE SCALE GENOMIC DNA]</scope>
    <source>
        <strain evidence="1 2">WL0002</strain>
    </source>
</reference>
<sequence length="68" mass="8030">MSCRERYHWRQNMTVAVETPSGEVSGSSVSEVRWQEMLLRFEGMGWHYKRTGWRSRRGGRCDLGHVTK</sequence>
<evidence type="ECO:0000313" key="2">
    <source>
        <dbReference type="Proteomes" id="UP001652542"/>
    </source>
</evidence>
<gene>
    <name evidence="1" type="ORF">OEW28_13045</name>
</gene>
<dbReference type="EMBL" id="JAOWKY010000003">
    <property type="protein sequence ID" value="MCV2869555.1"/>
    <property type="molecule type" value="Genomic_DNA"/>
</dbReference>
<keyword evidence="2" id="KW-1185">Reference proteome</keyword>
<name>A0ABT2ZEJ4_9RHOB</name>
<dbReference type="Proteomes" id="UP001652542">
    <property type="component" value="Unassembled WGS sequence"/>
</dbReference>
<protein>
    <submittedName>
        <fullName evidence="1">Uncharacterized protein</fullName>
    </submittedName>
</protein>
<evidence type="ECO:0000313" key="1">
    <source>
        <dbReference type="EMBL" id="MCV2869555.1"/>
    </source>
</evidence>
<comment type="caution">
    <text evidence="1">The sequence shown here is derived from an EMBL/GenBank/DDBJ whole genome shotgun (WGS) entry which is preliminary data.</text>
</comment>
<accession>A0ABT2ZEJ4</accession>
<proteinExistence type="predicted"/>